<dbReference type="InterPro" id="IPR027417">
    <property type="entry name" value="P-loop_NTPase"/>
</dbReference>
<dbReference type="PRINTS" id="PR00326">
    <property type="entry name" value="GTP1OBG"/>
</dbReference>
<feature type="binding site" evidence="7">
    <location>
        <begin position="232"/>
        <end position="239"/>
    </location>
    <ligand>
        <name>GTP</name>
        <dbReference type="ChEBI" id="CHEBI:37565"/>
    </ligand>
</feature>
<dbReference type="Gene3D" id="6.10.250.2860">
    <property type="match status" value="1"/>
</dbReference>
<keyword evidence="1 6" id="KW-0963">Cytoplasm</keyword>
<dbReference type="InterPro" id="IPR006073">
    <property type="entry name" value="GTP-bd"/>
</dbReference>
<dbReference type="GO" id="GO:0005525">
    <property type="term" value="F:GTP binding"/>
    <property type="evidence" value="ECO:0007669"/>
    <property type="project" value="UniProtKB-UniRule"/>
</dbReference>
<evidence type="ECO:0000256" key="2">
    <source>
        <dbReference type="ARBA" id="ARBA00022723"/>
    </source>
</evidence>
<feature type="binding site" evidence="7">
    <location>
        <begin position="257"/>
        <end position="261"/>
    </location>
    <ligand>
        <name>GTP</name>
        <dbReference type="ChEBI" id="CHEBI:37565"/>
    </ligand>
</feature>
<dbReference type="AlphaFoldDB" id="A0A4D7QIF6"/>
<comment type="cofactor">
    <cofactor evidence="8">
        <name>Mg(2+)</name>
        <dbReference type="ChEBI" id="CHEBI:18420"/>
    </cofactor>
</comment>
<dbReference type="Pfam" id="PF19275">
    <property type="entry name" value="HflX_C"/>
    <property type="match status" value="1"/>
</dbReference>
<dbReference type="GO" id="GO:0043022">
    <property type="term" value="F:ribosome binding"/>
    <property type="evidence" value="ECO:0007669"/>
    <property type="project" value="TreeGrafter"/>
</dbReference>
<dbReference type="NCBIfam" id="TIGR03156">
    <property type="entry name" value="GTP_HflX"/>
    <property type="match status" value="1"/>
</dbReference>
<evidence type="ECO:0000256" key="6">
    <source>
        <dbReference type="HAMAP-Rule" id="MF_00900"/>
    </source>
</evidence>
<keyword evidence="13" id="KW-1185">Reference proteome</keyword>
<feature type="coiled-coil region" evidence="9">
    <location>
        <begin position="192"/>
        <end position="219"/>
    </location>
</feature>
<sequence length="456" mass="49866">MDIRRPDIIARSHPEGADEPRGEPTRVVVVVPVRPARGRATEAGEGARSSEAKRDEAVGLAAAIELEVAASLIVSLATPRPATLIGKGKVEEIGALVAEHEAGLIFVDAALSPVQQRNLEKAWNAKVVDRTGLILEIFGRRARTKEGALQVELAHLSYQKSRLVRSWTHLERQRGGFGFLGGPGETQIEADRRMIQERIMRIERELEQVTRTRRLHRESRKRVPYPIVALVGYTNAGKSTLFNALTTGGVLAQDMLFATLDPTLRQLKLPHGTKAILSDTVGFISDLPTMLVAAFRATLEEVIEADVILHVRDVSHGDTEAQAADVAAILADLGVDPASRALIEVWNKVDLLDETQRVEILNRAARFEPDQRPHFVSAISGEGLPELLSAIEAKVGAAHERMVVTVPAADGGTLHWIHENAEVESRRALESGETEVTLRIAPTKRGQLERRLPAVD</sequence>
<comment type="similarity">
    <text evidence="6">Belongs to the TRAFAC class OBG-HflX-like GTPase superfamily. HflX GTPase family.</text>
</comment>
<dbReference type="Pfam" id="PF13167">
    <property type="entry name" value="GTP-bdg_N"/>
    <property type="match status" value="1"/>
</dbReference>
<dbReference type="PANTHER" id="PTHR10229">
    <property type="entry name" value="GTP-BINDING PROTEIN HFLX"/>
    <property type="match status" value="1"/>
</dbReference>
<keyword evidence="2 8" id="KW-0479">Metal-binding</keyword>
<dbReference type="Pfam" id="PF01926">
    <property type="entry name" value="MMR_HSR1"/>
    <property type="match status" value="1"/>
</dbReference>
<dbReference type="FunFam" id="3.40.50.11060:FF:000001">
    <property type="entry name" value="GTPase HflX"/>
    <property type="match status" value="1"/>
</dbReference>
<evidence type="ECO:0000256" key="10">
    <source>
        <dbReference type="SAM" id="MobiDB-lite"/>
    </source>
</evidence>
<dbReference type="PIRSF" id="PIRSF006809">
    <property type="entry name" value="GTP-binding_hflX_prd"/>
    <property type="match status" value="1"/>
</dbReference>
<dbReference type="InterPro" id="IPR045498">
    <property type="entry name" value="HflX_C"/>
</dbReference>
<dbReference type="Pfam" id="PF16360">
    <property type="entry name" value="GTP-bdg_M"/>
    <property type="match status" value="1"/>
</dbReference>
<evidence type="ECO:0000256" key="5">
    <source>
        <dbReference type="ARBA" id="ARBA00023134"/>
    </source>
</evidence>
<dbReference type="OrthoDB" id="9812272at2"/>
<comment type="subcellular location">
    <subcellularLocation>
        <location evidence="6">Cytoplasm</location>
    </subcellularLocation>
    <text evidence="6">May associate with membranes.</text>
</comment>
<accession>A0A4D7QIF6</accession>
<dbReference type="SUPFAM" id="SSF52540">
    <property type="entry name" value="P-loop containing nucleoside triphosphate hydrolases"/>
    <property type="match status" value="1"/>
</dbReference>
<feature type="domain" description="Hflx-type G" evidence="11">
    <location>
        <begin position="226"/>
        <end position="399"/>
    </location>
</feature>
<proteinExistence type="inferred from homology"/>
<dbReference type="Gene3D" id="3.40.50.11060">
    <property type="entry name" value="GTPase HflX, N-terminal domain"/>
    <property type="match status" value="1"/>
</dbReference>
<evidence type="ECO:0000256" key="3">
    <source>
        <dbReference type="ARBA" id="ARBA00022741"/>
    </source>
</evidence>
<reference evidence="12 13" key="1">
    <citation type="submission" date="2019-04" db="EMBL/GenBank/DDBJ databases">
        <title>Phreatobacter aquaticus sp. nov.</title>
        <authorList>
            <person name="Choi A."/>
            <person name="Baek K."/>
        </authorList>
    </citation>
    <scope>NUCLEOTIDE SEQUENCE [LARGE SCALE GENOMIC DNA]</scope>
    <source>
        <strain evidence="12 13">NMCR1094</strain>
    </source>
</reference>
<dbReference type="CDD" id="cd01878">
    <property type="entry name" value="HflX"/>
    <property type="match status" value="1"/>
</dbReference>
<evidence type="ECO:0000256" key="7">
    <source>
        <dbReference type="PIRSR" id="PIRSR006809-1"/>
    </source>
</evidence>
<dbReference type="Gene3D" id="3.40.50.300">
    <property type="entry name" value="P-loop containing nucleotide triphosphate hydrolases"/>
    <property type="match status" value="1"/>
</dbReference>
<feature type="region of interest" description="Disordered" evidence="10">
    <location>
        <begin position="1"/>
        <end position="24"/>
    </location>
</feature>
<evidence type="ECO:0000256" key="1">
    <source>
        <dbReference type="ARBA" id="ARBA00022490"/>
    </source>
</evidence>
<feature type="binding site" evidence="7">
    <location>
        <begin position="347"/>
        <end position="350"/>
    </location>
    <ligand>
        <name>GTP</name>
        <dbReference type="ChEBI" id="CHEBI:37565"/>
    </ligand>
</feature>
<evidence type="ECO:0000313" key="12">
    <source>
        <dbReference type="EMBL" id="QCK87470.1"/>
    </source>
</evidence>
<feature type="binding site" evidence="8">
    <location>
        <position position="239"/>
    </location>
    <ligand>
        <name>Mg(2+)</name>
        <dbReference type="ChEBI" id="CHEBI:18420"/>
    </ligand>
</feature>
<evidence type="ECO:0000259" key="11">
    <source>
        <dbReference type="PROSITE" id="PS51705"/>
    </source>
</evidence>
<dbReference type="InterPro" id="IPR032305">
    <property type="entry name" value="GTP-bd_M"/>
</dbReference>
<keyword evidence="3 6" id="KW-0547">Nucleotide-binding</keyword>
<evidence type="ECO:0000256" key="8">
    <source>
        <dbReference type="PIRSR" id="PIRSR006809-2"/>
    </source>
</evidence>
<dbReference type="InterPro" id="IPR025121">
    <property type="entry name" value="GTPase_HflX_N"/>
</dbReference>
<dbReference type="GO" id="GO:0005737">
    <property type="term" value="C:cytoplasm"/>
    <property type="evidence" value="ECO:0007669"/>
    <property type="project" value="UniProtKB-SubCell"/>
</dbReference>
<name>A0A4D7QIF6_9HYPH</name>
<dbReference type="InterPro" id="IPR030394">
    <property type="entry name" value="G_HFLX_dom"/>
</dbReference>
<dbReference type="KEGG" id="paqt:E8L99_17750"/>
<feature type="binding site" evidence="7">
    <location>
        <begin position="279"/>
        <end position="282"/>
    </location>
    <ligand>
        <name>GTP</name>
        <dbReference type="ChEBI" id="CHEBI:37565"/>
    </ligand>
</feature>
<dbReference type="InterPro" id="IPR016496">
    <property type="entry name" value="GTPase_HflX"/>
</dbReference>
<comment type="subunit">
    <text evidence="6">Monomer. Associates with the 50S ribosomal subunit.</text>
</comment>
<dbReference type="HAMAP" id="MF_00900">
    <property type="entry name" value="GTPase_HflX"/>
    <property type="match status" value="1"/>
</dbReference>
<dbReference type="Proteomes" id="UP000298588">
    <property type="component" value="Chromosome"/>
</dbReference>
<keyword evidence="9" id="KW-0175">Coiled coil</keyword>
<keyword evidence="5 6" id="KW-0342">GTP-binding</keyword>
<evidence type="ECO:0000256" key="4">
    <source>
        <dbReference type="ARBA" id="ARBA00022842"/>
    </source>
</evidence>
<dbReference type="GO" id="GO:0003924">
    <property type="term" value="F:GTPase activity"/>
    <property type="evidence" value="ECO:0007669"/>
    <property type="project" value="UniProtKB-UniRule"/>
</dbReference>
<evidence type="ECO:0000313" key="13">
    <source>
        <dbReference type="Proteomes" id="UP000298588"/>
    </source>
</evidence>
<keyword evidence="4 8" id="KW-0460">Magnesium</keyword>
<dbReference type="InterPro" id="IPR042108">
    <property type="entry name" value="GTPase_HflX_N_sf"/>
</dbReference>
<comment type="function">
    <text evidence="6">GTPase that associates with the 50S ribosomal subunit and may have a role during protein synthesis or ribosome biogenesis.</text>
</comment>
<gene>
    <name evidence="6 12" type="primary">hflX</name>
    <name evidence="12" type="ORF">E8L99_17750</name>
</gene>
<dbReference type="PANTHER" id="PTHR10229:SF0">
    <property type="entry name" value="GTP-BINDING PROTEIN 6-RELATED"/>
    <property type="match status" value="1"/>
</dbReference>
<dbReference type="GO" id="GO:0046872">
    <property type="term" value="F:metal ion binding"/>
    <property type="evidence" value="ECO:0007669"/>
    <property type="project" value="UniProtKB-KW"/>
</dbReference>
<evidence type="ECO:0000256" key="9">
    <source>
        <dbReference type="SAM" id="Coils"/>
    </source>
</evidence>
<feature type="binding site" evidence="8">
    <location>
        <position position="259"/>
    </location>
    <ligand>
        <name>Mg(2+)</name>
        <dbReference type="ChEBI" id="CHEBI:18420"/>
    </ligand>
</feature>
<protein>
    <recommendedName>
        <fullName evidence="6">GTPase HflX</fullName>
    </recommendedName>
    <alternativeName>
        <fullName evidence="6">GTP-binding protein HflX</fullName>
    </alternativeName>
</protein>
<dbReference type="PROSITE" id="PS51705">
    <property type="entry name" value="G_HFLX"/>
    <property type="match status" value="1"/>
</dbReference>
<organism evidence="12 13">
    <name type="scientific">Phreatobacter aquaticus</name>
    <dbReference type="NCBI Taxonomy" id="2570229"/>
    <lineage>
        <taxon>Bacteria</taxon>
        <taxon>Pseudomonadati</taxon>
        <taxon>Pseudomonadota</taxon>
        <taxon>Alphaproteobacteria</taxon>
        <taxon>Hyphomicrobiales</taxon>
        <taxon>Phreatobacteraceae</taxon>
        <taxon>Phreatobacter</taxon>
    </lineage>
</organism>
<dbReference type="EMBL" id="CP039865">
    <property type="protein sequence ID" value="QCK87470.1"/>
    <property type="molecule type" value="Genomic_DNA"/>
</dbReference>